<dbReference type="Proteomes" id="UP001732700">
    <property type="component" value="Chromosome 5C"/>
</dbReference>
<evidence type="ECO:0000313" key="2">
    <source>
        <dbReference type="Proteomes" id="UP001732700"/>
    </source>
</evidence>
<keyword evidence="2" id="KW-1185">Reference proteome</keyword>
<organism evidence="1 2">
    <name type="scientific">Avena sativa</name>
    <name type="common">Oat</name>
    <dbReference type="NCBI Taxonomy" id="4498"/>
    <lineage>
        <taxon>Eukaryota</taxon>
        <taxon>Viridiplantae</taxon>
        <taxon>Streptophyta</taxon>
        <taxon>Embryophyta</taxon>
        <taxon>Tracheophyta</taxon>
        <taxon>Spermatophyta</taxon>
        <taxon>Magnoliopsida</taxon>
        <taxon>Liliopsida</taxon>
        <taxon>Poales</taxon>
        <taxon>Poaceae</taxon>
        <taxon>BOP clade</taxon>
        <taxon>Pooideae</taxon>
        <taxon>Poodae</taxon>
        <taxon>Poeae</taxon>
        <taxon>Poeae Chloroplast Group 1 (Aveneae type)</taxon>
        <taxon>Aveninae</taxon>
        <taxon>Avena</taxon>
    </lineage>
</organism>
<accession>A0ACD5Y2J8</accession>
<dbReference type="EnsemblPlants" id="AVESA.00010b.r2.5CG0876210.1">
    <property type="protein sequence ID" value="AVESA.00010b.r2.5CG0876210.1.CDS.1"/>
    <property type="gene ID" value="AVESA.00010b.r2.5CG0876210"/>
</dbReference>
<sequence length="101" mass="11193">MLMRSNSHGDLYPFFGDQPSSPPAALTISGDLWHRRLGHPSATALSHLPLDFLSSCNHNSHKISFCDACQLGKQTRLPFSISHSRAMAPFDLIHWTCGHPL</sequence>
<reference evidence="1" key="2">
    <citation type="submission" date="2025-09" db="UniProtKB">
        <authorList>
            <consortium name="EnsemblPlants"/>
        </authorList>
    </citation>
    <scope>IDENTIFICATION</scope>
</reference>
<protein>
    <submittedName>
        <fullName evidence="1">Uncharacterized protein</fullName>
    </submittedName>
</protein>
<name>A0ACD5Y2J8_AVESA</name>
<evidence type="ECO:0000313" key="1">
    <source>
        <dbReference type="EnsemblPlants" id="AVESA.00010b.r2.5CG0876210.1.CDS.1"/>
    </source>
</evidence>
<proteinExistence type="predicted"/>
<reference evidence="1" key="1">
    <citation type="submission" date="2021-05" db="EMBL/GenBank/DDBJ databases">
        <authorList>
            <person name="Scholz U."/>
            <person name="Mascher M."/>
            <person name="Fiebig A."/>
        </authorList>
    </citation>
    <scope>NUCLEOTIDE SEQUENCE [LARGE SCALE GENOMIC DNA]</scope>
</reference>